<comment type="caution">
    <text evidence="2">The sequence shown here is derived from an EMBL/GenBank/DDBJ whole genome shotgun (WGS) entry which is preliminary data.</text>
</comment>
<name>A0A645EE00_9ZZZZ</name>
<proteinExistence type="predicted"/>
<dbReference type="EMBL" id="VSSQ01044954">
    <property type="protein sequence ID" value="MPM98822.1"/>
    <property type="molecule type" value="Genomic_DNA"/>
</dbReference>
<dbReference type="AlphaFoldDB" id="A0A645EE00"/>
<gene>
    <name evidence="2" type="ORF">SDC9_146012</name>
</gene>
<sequence>MVRDRRDRPRAGAAGTGRRGGADRRGPRHHAGPAAAGGGDAAAERPVGVTDDVGVTVDSVPAVGGLERPGLARGAVALLDVAQSPADLGDGIGAPVGAGGGHLGAGQGLRDAVRPR</sequence>
<evidence type="ECO:0000256" key="1">
    <source>
        <dbReference type="SAM" id="MobiDB-lite"/>
    </source>
</evidence>
<feature type="compositionally biased region" description="Basic and acidic residues" evidence="1">
    <location>
        <begin position="1"/>
        <end position="10"/>
    </location>
</feature>
<organism evidence="2">
    <name type="scientific">bioreactor metagenome</name>
    <dbReference type="NCBI Taxonomy" id="1076179"/>
    <lineage>
        <taxon>unclassified sequences</taxon>
        <taxon>metagenomes</taxon>
        <taxon>ecological metagenomes</taxon>
    </lineage>
</organism>
<accession>A0A645EE00</accession>
<feature type="region of interest" description="Disordered" evidence="1">
    <location>
        <begin position="1"/>
        <end position="47"/>
    </location>
</feature>
<evidence type="ECO:0000313" key="2">
    <source>
        <dbReference type="EMBL" id="MPM98822.1"/>
    </source>
</evidence>
<protein>
    <submittedName>
        <fullName evidence="2">Uncharacterized protein</fullName>
    </submittedName>
</protein>
<reference evidence="2" key="1">
    <citation type="submission" date="2019-08" db="EMBL/GenBank/DDBJ databases">
        <authorList>
            <person name="Kucharzyk K."/>
            <person name="Murdoch R.W."/>
            <person name="Higgins S."/>
            <person name="Loffler F."/>
        </authorList>
    </citation>
    <scope>NUCLEOTIDE SEQUENCE</scope>
</reference>